<dbReference type="CDD" id="cd02440">
    <property type="entry name" value="AdoMet_MTases"/>
    <property type="match status" value="1"/>
</dbReference>
<keyword evidence="4" id="KW-1185">Reference proteome</keyword>
<dbReference type="EMBL" id="CAMXCT010003001">
    <property type="protein sequence ID" value="CAI4001816.1"/>
    <property type="molecule type" value="Genomic_DNA"/>
</dbReference>
<keyword evidence="1" id="KW-0949">S-adenosyl-L-methionine</keyword>
<name>A0A9P1D4H8_9DINO</name>
<dbReference type="AlphaFoldDB" id="A0A9P1D4H8"/>
<evidence type="ECO:0000313" key="3">
    <source>
        <dbReference type="EMBL" id="CAL1155191.1"/>
    </source>
</evidence>
<protein>
    <submittedName>
        <fullName evidence="2">Uncharacterized protein</fullName>
    </submittedName>
</protein>
<dbReference type="PANTHER" id="PTHR11006">
    <property type="entry name" value="PROTEIN ARGININE N-METHYLTRANSFERASE"/>
    <property type="match status" value="1"/>
</dbReference>
<dbReference type="Pfam" id="PF06325">
    <property type="entry name" value="PrmA"/>
    <property type="match status" value="1"/>
</dbReference>
<evidence type="ECO:0000256" key="1">
    <source>
        <dbReference type="ARBA" id="ARBA00022691"/>
    </source>
</evidence>
<dbReference type="Proteomes" id="UP001152797">
    <property type="component" value="Unassembled WGS sequence"/>
</dbReference>
<organism evidence="2">
    <name type="scientific">Cladocopium goreaui</name>
    <dbReference type="NCBI Taxonomy" id="2562237"/>
    <lineage>
        <taxon>Eukaryota</taxon>
        <taxon>Sar</taxon>
        <taxon>Alveolata</taxon>
        <taxon>Dinophyceae</taxon>
        <taxon>Suessiales</taxon>
        <taxon>Symbiodiniaceae</taxon>
        <taxon>Cladocopium</taxon>
    </lineage>
</organism>
<dbReference type="InterPro" id="IPR029063">
    <property type="entry name" value="SAM-dependent_MTases_sf"/>
</dbReference>
<reference evidence="3" key="2">
    <citation type="submission" date="2024-04" db="EMBL/GenBank/DDBJ databases">
        <authorList>
            <person name="Chen Y."/>
            <person name="Shah S."/>
            <person name="Dougan E. K."/>
            <person name="Thang M."/>
            <person name="Chan C."/>
        </authorList>
    </citation>
    <scope>NUCLEOTIDE SEQUENCE [LARGE SCALE GENOMIC DNA]</scope>
</reference>
<gene>
    <name evidence="2" type="ORF">C1SCF055_LOCUS27821</name>
</gene>
<dbReference type="PANTHER" id="PTHR11006:SF4">
    <property type="entry name" value="PROTEIN ARGININE N-METHYLTRANSFERASE 7"/>
    <property type="match status" value="1"/>
</dbReference>
<evidence type="ECO:0000313" key="2">
    <source>
        <dbReference type="EMBL" id="CAI4001816.1"/>
    </source>
</evidence>
<reference evidence="2" key="1">
    <citation type="submission" date="2022-10" db="EMBL/GenBank/DDBJ databases">
        <authorList>
            <person name="Chen Y."/>
            <person name="Dougan E. K."/>
            <person name="Chan C."/>
            <person name="Rhodes N."/>
            <person name="Thang M."/>
        </authorList>
    </citation>
    <scope>NUCLEOTIDE SEQUENCE</scope>
</reference>
<dbReference type="GO" id="GO:0016274">
    <property type="term" value="F:protein-arginine N-methyltransferase activity"/>
    <property type="evidence" value="ECO:0007669"/>
    <property type="project" value="InterPro"/>
</dbReference>
<evidence type="ECO:0000313" key="4">
    <source>
        <dbReference type="Proteomes" id="UP001152797"/>
    </source>
</evidence>
<accession>A0A9P1D4H8</accession>
<dbReference type="EMBL" id="CAMXCT020003001">
    <property type="protein sequence ID" value="CAL1155191.1"/>
    <property type="molecule type" value="Genomic_DNA"/>
</dbReference>
<dbReference type="SUPFAM" id="SSF53335">
    <property type="entry name" value="S-adenosyl-L-methionine-dependent methyltransferases"/>
    <property type="match status" value="1"/>
</dbReference>
<dbReference type="Gene3D" id="3.40.50.150">
    <property type="entry name" value="Vaccinia Virus protein VP39"/>
    <property type="match status" value="1"/>
</dbReference>
<dbReference type="OrthoDB" id="416242at2759"/>
<dbReference type="GO" id="GO:0042054">
    <property type="term" value="F:histone methyltransferase activity"/>
    <property type="evidence" value="ECO:0007669"/>
    <property type="project" value="TreeGrafter"/>
</dbReference>
<dbReference type="EMBL" id="CAMXCT030003001">
    <property type="protein sequence ID" value="CAL4789128.1"/>
    <property type="molecule type" value="Genomic_DNA"/>
</dbReference>
<comment type="caution">
    <text evidence="2">The sequence shown here is derived from an EMBL/GenBank/DDBJ whole genome shotgun (WGS) entry which is preliminary data.</text>
</comment>
<sequence length="130" mass="13593">MLNDFGRNSFYQNALAAAMKRCASCSVLDLGAGSGLLAILAAQLGAIQVLALEANPSLADLANKTIEENRHLFPDSDVKVVAELSTQVQRSAATGEPKAFDLLVTETFGTLLLGESALAFVSDASQDSGY</sequence>
<proteinExistence type="predicted"/>
<dbReference type="InterPro" id="IPR025799">
    <property type="entry name" value="Arg_MeTrfase"/>
</dbReference>